<dbReference type="Proteomes" id="UP001219066">
    <property type="component" value="Chromosome"/>
</dbReference>
<name>A0AAX3SG71_9BURK</name>
<dbReference type="EMBL" id="CP120956">
    <property type="protein sequence ID" value="WFF79062.1"/>
    <property type="molecule type" value="Genomic_DNA"/>
</dbReference>
<gene>
    <name evidence="1" type="ORF">PYR84_19200</name>
</gene>
<proteinExistence type="predicted"/>
<organism evidence="1 2">
    <name type="scientific">Delftia tsuruhatensis</name>
    <dbReference type="NCBI Taxonomy" id="180282"/>
    <lineage>
        <taxon>Bacteria</taxon>
        <taxon>Pseudomonadati</taxon>
        <taxon>Pseudomonadota</taxon>
        <taxon>Betaproteobacteria</taxon>
        <taxon>Burkholderiales</taxon>
        <taxon>Comamonadaceae</taxon>
        <taxon>Delftia</taxon>
    </lineage>
</organism>
<dbReference type="RefSeq" id="WP_277848616.1">
    <property type="nucleotide sequence ID" value="NZ_CP120956.1"/>
</dbReference>
<protein>
    <submittedName>
        <fullName evidence="1">Enolase</fullName>
    </submittedName>
</protein>
<reference evidence="1" key="1">
    <citation type="submission" date="2023-03" db="EMBL/GenBank/DDBJ databases">
        <title>Synergistic degradation of erythromycin by symbiotic bacteria Ery-6A and Ery-6B and application in simulated water remediation.</title>
        <authorList>
            <person name="Xu S."/>
        </authorList>
    </citation>
    <scope>NUCLEOTIDE SEQUENCE</scope>
    <source>
        <strain evidence="1">Ery-6A</strain>
    </source>
</reference>
<accession>A0AAX3SG71</accession>
<dbReference type="AlphaFoldDB" id="A0AAX3SG71"/>
<sequence>MTQQTEVRELKPGLTPFPAAAAADIFVADQPWLAEHLLPLISIDLGLVRPELAGTVVHMLCPVEPFEGCIGDETEAHHNAFTAPNWFALELTPDNRYRFLGNEGFFQRAPQHGGQFTKDAYACEHTDEMLASHAKASAYYAQHGRLASYSRYGKGEPMEQDYLDSLGGGIWYGNWTSHPPIPPAFQLDEAENAGMGDELEDDGIRITRDGKPFFHVANVAGYNWCATGADSILLFYEPESRTALFTFDWT</sequence>
<evidence type="ECO:0000313" key="1">
    <source>
        <dbReference type="EMBL" id="WFF79062.1"/>
    </source>
</evidence>
<evidence type="ECO:0000313" key="2">
    <source>
        <dbReference type="Proteomes" id="UP001219066"/>
    </source>
</evidence>